<dbReference type="RefSeq" id="WP_114207522.1">
    <property type="nucleotide sequence ID" value="NZ_CP030840.1"/>
</dbReference>
<dbReference type="Proteomes" id="UP000253606">
    <property type="component" value="Chromosome"/>
</dbReference>
<dbReference type="EMBL" id="CP030840">
    <property type="protein sequence ID" value="AXC12260.1"/>
    <property type="molecule type" value="Genomic_DNA"/>
</dbReference>
<organism evidence="2 3">
    <name type="scientific">Acidisarcina polymorpha</name>
    <dbReference type="NCBI Taxonomy" id="2211140"/>
    <lineage>
        <taxon>Bacteria</taxon>
        <taxon>Pseudomonadati</taxon>
        <taxon>Acidobacteriota</taxon>
        <taxon>Terriglobia</taxon>
        <taxon>Terriglobales</taxon>
        <taxon>Acidobacteriaceae</taxon>
        <taxon>Acidisarcina</taxon>
    </lineage>
</organism>
<dbReference type="KEGG" id="abas:ACPOL_2958"/>
<evidence type="ECO:0000313" key="3">
    <source>
        <dbReference type="Proteomes" id="UP000253606"/>
    </source>
</evidence>
<dbReference type="AlphaFoldDB" id="A0A2Z5FZV2"/>
<reference evidence="2 3" key="1">
    <citation type="journal article" date="2018" name="Front. Microbiol.">
        <title>Hydrolytic Capabilities as a Key to Environmental Success: Chitinolytic and Cellulolytic Acidobacteria From Acidic Sub-arctic Soils and Boreal Peatlands.</title>
        <authorList>
            <person name="Belova S.E."/>
            <person name="Ravin N.V."/>
            <person name="Pankratov T.A."/>
            <person name="Rakitin A.L."/>
            <person name="Ivanova A.A."/>
            <person name="Beletsky A.V."/>
            <person name="Mardanov A.V."/>
            <person name="Sinninghe Damste J.S."/>
            <person name="Dedysh S.N."/>
        </authorList>
    </citation>
    <scope>NUCLEOTIDE SEQUENCE [LARGE SCALE GENOMIC DNA]</scope>
    <source>
        <strain evidence="2 3">SBC82</strain>
    </source>
</reference>
<evidence type="ECO:0000256" key="1">
    <source>
        <dbReference type="SAM" id="MobiDB-lite"/>
    </source>
</evidence>
<keyword evidence="3" id="KW-1185">Reference proteome</keyword>
<evidence type="ECO:0000313" key="2">
    <source>
        <dbReference type="EMBL" id="AXC12260.1"/>
    </source>
</evidence>
<gene>
    <name evidence="2" type="ORF">ACPOL_2958</name>
</gene>
<accession>A0A2Z5FZV2</accession>
<dbReference type="OrthoDB" id="115074at2"/>
<feature type="region of interest" description="Disordered" evidence="1">
    <location>
        <begin position="1"/>
        <end position="22"/>
    </location>
</feature>
<proteinExistence type="predicted"/>
<name>A0A2Z5FZV2_9BACT</name>
<protein>
    <submittedName>
        <fullName evidence="2">Adenylate cyclase</fullName>
    </submittedName>
</protein>
<sequence>MEEVGQVELLDDRSPHPIASQGPSHLQIEQALASILLSSIFRTSKQSQRLLQYLVEQTLQGHDEMLKERIVGAQVFGKQSDYNTGDDPIVRVRASDLRKRLAQYYAADGMEDHVRIELHPGSYHPCFLFSSRHESVDRADEAMDILPPASASDGAPSHGQQSASASAMQQIGLTLEPEGLSRKHVIAIAAALCLVALTVAGLAHRMQGSAADTFWQPVLKSSEPALIYFGTDAVYSLSNEYLDSYLDSHHVDQQGREFFVDLPPGTKIDAKDLVHANDRVMVNDFAAAAEVVTFLNHHGKPFDVRWGHDISPGDLRHAPVILIGAFNNYLTLELTNQLRFEFIGGNQIKDRANPQLSWSRNEKGTSVDDYAIVSRLVRPESGVIVIAAAGIGPEGTQAAGEFLNSASQIANAVKGLPPDWNQKNMQILLHVKAGYGVSNVVSVESVFLK</sequence>